<dbReference type="Proteomes" id="UP000006727">
    <property type="component" value="Chromosome 22"/>
</dbReference>
<sequence>MASKFEKNRIIAGSNIYSIVTERNSSSVEFRQIFTVLLSISVNVYFSSPPLPPPTPTCSSDVLGAGTAAYAKPIGNQVDAPQASNSPRAI</sequence>
<evidence type="ECO:0000313" key="3">
    <source>
        <dbReference type="Proteomes" id="UP000006727"/>
    </source>
</evidence>
<organism evidence="1">
    <name type="scientific">Physcomitrium patens</name>
    <name type="common">Spreading-leaved earth moss</name>
    <name type="synonym">Physcomitrella patens</name>
    <dbReference type="NCBI Taxonomy" id="3218"/>
    <lineage>
        <taxon>Eukaryota</taxon>
        <taxon>Viridiplantae</taxon>
        <taxon>Streptophyta</taxon>
        <taxon>Embryophyta</taxon>
        <taxon>Bryophyta</taxon>
        <taxon>Bryophytina</taxon>
        <taxon>Bryopsida</taxon>
        <taxon>Funariidae</taxon>
        <taxon>Funariales</taxon>
        <taxon>Funariaceae</taxon>
        <taxon>Physcomitrium</taxon>
    </lineage>
</organism>
<evidence type="ECO:0000313" key="2">
    <source>
        <dbReference type="EnsemblPlants" id="PAC:32902835.CDS.1"/>
    </source>
</evidence>
<protein>
    <submittedName>
        <fullName evidence="1 2">Uncharacterized protein</fullName>
    </submittedName>
</protein>
<reference evidence="1 3" key="2">
    <citation type="journal article" date="2018" name="Plant J.">
        <title>The Physcomitrella patens chromosome-scale assembly reveals moss genome structure and evolution.</title>
        <authorList>
            <person name="Lang D."/>
            <person name="Ullrich K.K."/>
            <person name="Murat F."/>
            <person name="Fuchs J."/>
            <person name="Jenkins J."/>
            <person name="Haas F.B."/>
            <person name="Piednoel M."/>
            <person name="Gundlach H."/>
            <person name="Van Bel M."/>
            <person name="Meyberg R."/>
            <person name="Vives C."/>
            <person name="Morata J."/>
            <person name="Symeonidi A."/>
            <person name="Hiss M."/>
            <person name="Muchero W."/>
            <person name="Kamisugi Y."/>
            <person name="Saleh O."/>
            <person name="Blanc G."/>
            <person name="Decker E.L."/>
            <person name="van Gessel N."/>
            <person name="Grimwood J."/>
            <person name="Hayes R.D."/>
            <person name="Graham S.W."/>
            <person name="Gunter L.E."/>
            <person name="McDaniel S.F."/>
            <person name="Hoernstein S.N.W."/>
            <person name="Larsson A."/>
            <person name="Li F.W."/>
            <person name="Perroud P.F."/>
            <person name="Phillips J."/>
            <person name="Ranjan P."/>
            <person name="Rokshar D.S."/>
            <person name="Rothfels C.J."/>
            <person name="Schneider L."/>
            <person name="Shu S."/>
            <person name="Stevenson D.W."/>
            <person name="Thummler F."/>
            <person name="Tillich M."/>
            <person name="Villarreal Aguilar J.C."/>
            <person name="Widiez T."/>
            <person name="Wong G.K."/>
            <person name="Wymore A."/>
            <person name="Zhang Y."/>
            <person name="Zimmer A.D."/>
            <person name="Quatrano R.S."/>
            <person name="Mayer K.F.X."/>
            <person name="Goodstein D."/>
            <person name="Casacuberta J.M."/>
            <person name="Vandepoele K."/>
            <person name="Reski R."/>
            <person name="Cuming A.C."/>
            <person name="Tuskan G.A."/>
            <person name="Maumus F."/>
            <person name="Salse J."/>
            <person name="Schmutz J."/>
            <person name="Rensing S.A."/>
        </authorList>
    </citation>
    <scope>NUCLEOTIDE SEQUENCE [LARGE SCALE GENOMIC DNA]</scope>
    <source>
        <strain evidence="2 3">cv. Gransden 2004</strain>
    </source>
</reference>
<dbReference type="EnsemblPlants" id="Pp3c22_5419V3.1">
    <property type="protein sequence ID" value="PAC:32902835.CDS.1"/>
    <property type="gene ID" value="Pp3c22_5419"/>
</dbReference>
<proteinExistence type="predicted"/>
<gene>
    <name evidence="1" type="ORF">PHYPA_026743</name>
</gene>
<keyword evidence="3" id="KW-1185">Reference proteome</keyword>
<dbReference type="Gramene" id="Pp3c22_5419V3.1">
    <property type="protein sequence ID" value="PAC:32902835.CDS.1"/>
    <property type="gene ID" value="Pp3c22_5419"/>
</dbReference>
<dbReference type="EMBL" id="ABEU02000022">
    <property type="protein sequence ID" value="PNR30427.1"/>
    <property type="molecule type" value="Genomic_DNA"/>
</dbReference>
<reference evidence="2" key="3">
    <citation type="submission" date="2020-12" db="UniProtKB">
        <authorList>
            <consortium name="EnsemblPlants"/>
        </authorList>
    </citation>
    <scope>IDENTIFICATION</scope>
</reference>
<evidence type="ECO:0000313" key="1">
    <source>
        <dbReference type="EMBL" id="PNR30427.1"/>
    </source>
</evidence>
<reference evidence="1 3" key="1">
    <citation type="journal article" date="2008" name="Science">
        <title>The Physcomitrella genome reveals evolutionary insights into the conquest of land by plants.</title>
        <authorList>
            <person name="Rensing S."/>
            <person name="Lang D."/>
            <person name="Zimmer A."/>
            <person name="Terry A."/>
            <person name="Salamov A."/>
            <person name="Shapiro H."/>
            <person name="Nishiyama T."/>
            <person name="Perroud P.-F."/>
            <person name="Lindquist E."/>
            <person name="Kamisugi Y."/>
            <person name="Tanahashi T."/>
            <person name="Sakakibara K."/>
            <person name="Fujita T."/>
            <person name="Oishi K."/>
            <person name="Shin-I T."/>
            <person name="Kuroki Y."/>
            <person name="Toyoda A."/>
            <person name="Suzuki Y."/>
            <person name="Hashimoto A."/>
            <person name="Yamaguchi K."/>
            <person name="Sugano A."/>
            <person name="Kohara Y."/>
            <person name="Fujiyama A."/>
            <person name="Anterola A."/>
            <person name="Aoki S."/>
            <person name="Ashton N."/>
            <person name="Barbazuk W.B."/>
            <person name="Barker E."/>
            <person name="Bennetzen J."/>
            <person name="Bezanilla M."/>
            <person name="Blankenship R."/>
            <person name="Cho S.H."/>
            <person name="Dutcher S."/>
            <person name="Estelle M."/>
            <person name="Fawcett J.A."/>
            <person name="Gundlach H."/>
            <person name="Hanada K."/>
            <person name="Heyl A."/>
            <person name="Hicks K.A."/>
            <person name="Hugh J."/>
            <person name="Lohr M."/>
            <person name="Mayer K."/>
            <person name="Melkozernov A."/>
            <person name="Murata T."/>
            <person name="Nelson D."/>
            <person name="Pils B."/>
            <person name="Prigge M."/>
            <person name="Reiss B."/>
            <person name="Renner T."/>
            <person name="Rombauts S."/>
            <person name="Rushton P."/>
            <person name="Sanderfoot A."/>
            <person name="Schween G."/>
            <person name="Shiu S.-H."/>
            <person name="Stueber K."/>
            <person name="Theodoulou F.L."/>
            <person name="Tu H."/>
            <person name="Van de Peer Y."/>
            <person name="Verrier P.J."/>
            <person name="Waters E."/>
            <person name="Wood A."/>
            <person name="Yang L."/>
            <person name="Cove D."/>
            <person name="Cuming A."/>
            <person name="Hasebe M."/>
            <person name="Lucas S."/>
            <person name="Mishler D.B."/>
            <person name="Reski R."/>
            <person name="Grigoriev I."/>
            <person name="Quatrano R.S."/>
            <person name="Boore J.L."/>
        </authorList>
    </citation>
    <scope>NUCLEOTIDE SEQUENCE [LARGE SCALE GENOMIC DNA]</scope>
    <source>
        <strain evidence="2 3">cv. Gransden 2004</strain>
    </source>
</reference>
<name>A0A2K1IMC1_PHYPA</name>
<accession>A0A2K1IMC1</accession>
<dbReference type="AlphaFoldDB" id="A0A2K1IMC1"/>
<dbReference type="InParanoid" id="A0A2K1IMC1"/>